<sequence>GEKLCLVYKHPLKVQKGLAKLREVWYYT</sequence>
<organism evidence="1">
    <name type="scientific">gut metagenome</name>
    <dbReference type="NCBI Taxonomy" id="749906"/>
    <lineage>
        <taxon>unclassified sequences</taxon>
        <taxon>metagenomes</taxon>
        <taxon>organismal metagenomes</taxon>
    </lineage>
</organism>
<name>J9G279_9ZZZZ</name>
<accession>J9G279</accession>
<protein>
    <submittedName>
        <fullName evidence="1">Uncharacterized protein</fullName>
    </submittedName>
</protein>
<feature type="non-terminal residue" evidence="1">
    <location>
        <position position="1"/>
    </location>
</feature>
<dbReference type="EMBL" id="AMCI01006848">
    <property type="protein sequence ID" value="EJW93654.1"/>
    <property type="molecule type" value="Genomic_DNA"/>
</dbReference>
<proteinExistence type="predicted"/>
<gene>
    <name evidence="1" type="ORF">EVA_18240</name>
</gene>
<evidence type="ECO:0000313" key="1">
    <source>
        <dbReference type="EMBL" id="EJW93654.1"/>
    </source>
</evidence>
<reference evidence="1" key="1">
    <citation type="journal article" date="2012" name="PLoS ONE">
        <title>Gene sets for utilization of primary and secondary nutrition supplies in the distal gut of endangered iberian lynx.</title>
        <authorList>
            <person name="Alcaide M."/>
            <person name="Messina E."/>
            <person name="Richter M."/>
            <person name="Bargiela R."/>
            <person name="Peplies J."/>
            <person name="Huws S.A."/>
            <person name="Newbold C.J."/>
            <person name="Golyshin P.N."/>
            <person name="Simon M.A."/>
            <person name="Lopez G."/>
            <person name="Yakimov M.M."/>
            <person name="Ferrer M."/>
        </authorList>
    </citation>
    <scope>NUCLEOTIDE SEQUENCE</scope>
</reference>
<comment type="caution">
    <text evidence="1">The sequence shown here is derived from an EMBL/GenBank/DDBJ whole genome shotgun (WGS) entry which is preliminary data.</text>
</comment>
<dbReference type="AlphaFoldDB" id="J9G279"/>